<dbReference type="EMBL" id="QXFW01001026">
    <property type="protein sequence ID" value="KAE8998001.1"/>
    <property type="molecule type" value="Genomic_DNA"/>
</dbReference>
<name>A0A6A3E5S8_9STRA</name>
<evidence type="ECO:0000313" key="5">
    <source>
        <dbReference type="Proteomes" id="UP000429523"/>
    </source>
</evidence>
<dbReference type="Proteomes" id="UP000429523">
    <property type="component" value="Unassembled WGS sequence"/>
</dbReference>
<feature type="region of interest" description="Disordered" evidence="2">
    <location>
        <begin position="471"/>
        <end position="498"/>
    </location>
</feature>
<evidence type="ECO:0000313" key="3">
    <source>
        <dbReference type="EMBL" id="KAE8927793.1"/>
    </source>
</evidence>
<protein>
    <submittedName>
        <fullName evidence="3">Uncharacterized protein</fullName>
    </submittedName>
</protein>
<dbReference type="Proteomes" id="UP000460718">
    <property type="component" value="Unassembled WGS sequence"/>
</dbReference>
<sequence length="537" mass="58975">MARRHDVDADDIDLGEGELDTNDLEAAGCVVCALGARRPRLPIAPQVQLSDSGARVHSVTALGADAHTLQRENQELRAQYELVSAHNAGLAADASVLHDRNLAILHRAREGYRAGMIGLEQVLLTREHVERDYADLEGRVADFRARAERTEAAETLLRVERDSSTEQYRDLQAQVQAAQDQVADYAAQLMRASATPSSSSVPLARLFAAQGERDDARAERDDLRVDLAAAQAALSPVQARADAAEAERDRVRQLVVTAEQQRDDDLAERDRVTRVLVVAEQERDGALDMRDQARQISTALRRERDAAVTERDQARHDVAALEQQRDAAVAERDRARQAVAPLEQQRDAAVAERDRARLALTAQRQQRALVAEELRVTRTSLSQSRAESEAAQNLNVPLQDDHRRANALLVAHAEELRRGAARIHELEEPHPQPSVWPPSPKWRELKPANLVPRLARRSIALDGCPCGSRLSGVEKTTEPRSTVSTLGSSSWKGSAAWPSENVTSVPWSAVGCSETRVGAESWRSGYVTSLPIVSSAS</sequence>
<gene>
    <name evidence="3" type="ORF">PF009_g22046</name>
    <name evidence="4" type="ORF">PF011_g15235</name>
</gene>
<evidence type="ECO:0000313" key="6">
    <source>
        <dbReference type="Proteomes" id="UP000460718"/>
    </source>
</evidence>
<feature type="compositionally biased region" description="Polar residues" evidence="2">
    <location>
        <begin position="479"/>
        <end position="492"/>
    </location>
</feature>
<accession>A0A6A3E5S8</accession>
<comment type="caution">
    <text evidence="3">The sequence shown here is derived from an EMBL/GenBank/DDBJ whole genome shotgun (WGS) entry which is preliminary data.</text>
</comment>
<evidence type="ECO:0000313" key="4">
    <source>
        <dbReference type="EMBL" id="KAE8998001.1"/>
    </source>
</evidence>
<feature type="coiled-coil region" evidence="1">
    <location>
        <begin position="304"/>
        <end position="338"/>
    </location>
</feature>
<reference evidence="3 5" key="1">
    <citation type="submission" date="2018-08" db="EMBL/GenBank/DDBJ databases">
        <title>Genomic investigation of the strawberry pathogen Phytophthora fragariae indicates pathogenicity is determined by transcriptional variation in three key races.</title>
        <authorList>
            <person name="Adams T.M."/>
            <person name="Armitage A.D."/>
            <person name="Sobczyk M.K."/>
            <person name="Bates H.J."/>
            <person name="Dunwell J.M."/>
            <person name="Nellist C.F."/>
            <person name="Harrison R.J."/>
        </authorList>
    </citation>
    <scope>NUCLEOTIDE SEQUENCE [LARGE SCALE GENOMIC DNA]</scope>
    <source>
        <strain evidence="3 5">NOV-9</strain>
        <strain evidence="4 6">SCRP245</strain>
    </source>
</reference>
<organism evidence="3 5">
    <name type="scientific">Phytophthora fragariae</name>
    <dbReference type="NCBI Taxonomy" id="53985"/>
    <lineage>
        <taxon>Eukaryota</taxon>
        <taxon>Sar</taxon>
        <taxon>Stramenopiles</taxon>
        <taxon>Oomycota</taxon>
        <taxon>Peronosporomycetes</taxon>
        <taxon>Peronosporales</taxon>
        <taxon>Peronosporaceae</taxon>
        <taxon>Phytophthora</taxon>
    </lineage>
</organism>
<dbReference type="AlphaFoldDB" id="A0A6A3E5S8"/>
<evidence type="ECO:0000256" key="1">
    <source>
        <dbReference type="SAM" id="Coils"/>
    </source>
</evidence>
<dbReference type="Gene3D" id="1.10.287.1490">
    <property type="match status" value="1"/>
</dbReference>
<keyword evidence="1" id="KW-0175">Coiled coil</keyword>
<evidence type="ECO:0000256" key="2">
    <source>
        <dbReference type="SAM" id="MobiDB-lite"/>
    </source>
</evidence>
<proteinExistence type="predicted"/>
<feature type="coiled-coil region" evidence="1">
    <location>
        <begin position="59"/>
        <end position="86"/>
    </location>
</feature>
<feature type="coiled-coil region" evidence="1">
    <location>
        <begin position="119"/>
        <end position="261"/>
    </location>
</feature>
<dbReference type="EMBL" id="QXGF01001790">
    <property type="protein sequence ID" value="KAE8927793.1"/>
    <property type="molecule type" value="Genomic_DNA"/>
</dbReference>